<feature type="chain" id="PRO_5005548326" description="Galactose oxidase" evidence="3">
    <location>
        <begin position="32"/>
        <end position="729"/>
    </location>
</feature>
<evidence type="ECO:0000313" key="5">
    <source>
        <dbReference type="Proteomes" id="UP000054350"/>
    </source>
</evidence>
<feature type="region of interest" description="Disordered" evidence="1">
    <location>
        <begin position="678"/>
        <end position="729"/>
    </location>
</feature>
<dbReference type="STRING" id="578462.A0A0L0T2S1"/>
<keyword evidence="2" id="KW-0472">Membrane</keyword>
<evidence type="ECO:0000256" key="2">
    <source>
        <dbReference type="SAM" id="Phobius"/>
    </source>
</evidence>
<feature type="region of interest" description="Disordered" evidence="1">
    <location>
        <begin position="446"/>
        <end position="475"/>
    </location>
</feature>
<evidence type="ECO:0000256" key="3">
    <source>
        <dbReference type="SAM" id="SignalP"/>
    </source>
</evidence>
<keyword evidence="2" id="KW-1133">Transmembrane helix</keyword>
<reference evidence="5" key="2">
    <citation type="submission" date="2009-11" db="EMBL/GenBank/DDBJ databases">
        <title>The Genome Sequence of Allomyces macrogynus strain ATCC 38327.</title>
        <authorList>
            <consortium name="The Broad Institute Genome Sequencing Platform"/>
            <person name="Russ C."/>
            <person name="Cuomo C."/>
            <person name="Shea T."/>
            <person name="Young S.K."/>
            <person name="Zeng Q."/>
            <person name="Koehrsen M."/>
            <person name="Haas B."/>
            <person name="Borodovsky M."/>
            <person name="Guigo R."/>
            <person name="Alvarado L."/>
            <person name="Berlin A."/>
            <person name="Borenstein D."/>
            <person name="Chen Z."/>
            <person name="Engels R."/>
            <person name="Freedman E."/>
            <person name="Gellesch M."/>
            <person name="Goldberg J."/>
            <person name="Griggs A."/>
            <person name="Gujja S."/>
            <person name="Heiman D."/>
            <person name="Hepburn T."/>
            <person name="Howarth C."/>
            <person name="Jen D."/>
            <person name="Larson L."/>
            <person name="Lewis B."/>
            <person name="Mehta T."/>
            <person name="Park D."/>
            <person name="Pearson M."/>
            <person name="Roberts A."/>
            <person name="Saif S."/>
            <person name="Shenoy N."/>
            <person name="Sisk P."/>
            <person name="Stolte C."/>
            <person name="Sykes S."/>
            <person name="Walk T."/>
            <person name="White J."/>
            <person name="Yandava C."/>
            <person name="Burger G."/>
            <person name="Gray M.W."/>
            <person name="Holland P.W.H."/>
            <person name="King N."/>
            <person name="Lang F.B.F."/>
            <person name="Roger A.J."/>
            <person name="Ruiz-Trillo I."/>
            <person name="Lander E."/>
            <person name="Nusbaum C."/>
        </authorList>
    </citation>
    <scope>NUCLEOTIDE SEQUENCE [LARGE SCALE GENOMIC DNA]</scope>
    <source>
        <strain evidence="5">ATCC 38327</strain>
    </source>
</reference>
<feature type="compositionally biased region" description="Low complexity" evidence="1">
    <location>
        <begin position="688"/>
        <end position="729"/>
    </location>
</feature>
<feature type="compositionally biased region" description="Polar residues" evidence="1">
    <location>
        <begin position="678"/>
        <end position="687"/>
    </location>
</feature>
<reference evidence="4 5" key="1">
    <citation type="submission" date="2009-11" db="EMBL/GenBank/DDBJ databases">
        <title>Annotation of Allomyces macrogynus ATCC 38327.</title>
        <authorList>
            <consortium name="The Broad Institute Genome Sequencing Platform"/>
            <person name="Russ C."/>
            <person name="Cuomo C."/>
            <person name="Burger G."/>
            <person name="Gray M.W."/>
            <person name="Holland P.W.H."/>
            <person name="King N."/>
            <person name="Lang F.B.F."/>
            <person name="Roger A.J."/>
            <person name="Ruiz-Trillo I."/>
            <person name="Young S.K."/>
            <person name="Zeng Q."/>
            <person name="Gargeya S."/>
            <person name="Fitzgerald M."/>
            <person name="Haas B."/>
            <person name="Abouelleil A."/>
            <person name="Alvarado L."/>
            <person name="Arachchi H.M."/>
            <person name="Berlin A."/>
            <person name="Chapman S.B."/>
            <person name="Gearin G."/>
            <person name="Goldberg J."/>
            <person name="Griggs A."/>
            <person name="Gujja S."/>
            <person name="Hansen M."/>
            <person name="Heiman D."/>
            <person name="Howarth C."/>
            <person name="Larimer J."/>
            <person name="Lui A."/>
            <person name="MacDonald P.J.P."/>
            <person name="McCowen C."/>
            <person name="Montmayeur A."/>
            <person name="Murphy C."/>
            <person name="Neiman D."/>
            <person name="Pearson M."/>
            <person name="Priest M."/>
            <person name="Roberts A."/>
            <person name="Saif S."/>
            <person name="Shea T."/>
            <person name="Sisk P."/>
            <person name="Stolte C."/>
            <person name="Sykes S."/>
            <person name="Wortman J."/>
            <person name="Nusbaum C."/>
            <person name="Birren B."/>
        </authorList>
    </citation>
    <scope>NUCLEOTIDE SEQUENCE [LARGE SCALE GENOMIC DNA]</scope>
    <source>
        <strain evidence="4 5">ATCC 38327</strain>
    </source>
</reference>
<feature type="signal peptide" evidence="3">
    <location>
        <begin position="1"/>
        <end position="31"/>
    </location>
</feature>
<proteinExistence type="predicted"/>
<feature type="compositionally biased region" description="Pro residues" evidence="1">
    <location>
        <begin position="549"/>
        <end position="571"/>
    </location>
</feature>
<dbReference type="InterPro" id="IPR015915">
    <property type="entry name" value="Kelch-typ_b-propeller"/>
</dbReference>
<evidence type="ECO:0000313" key="4">
    <source>
        <dbReference type="EMBL" id="KNE68977.1"/>
    </source>
</evidence>
<feature type="compositionally biased region" description="Basic and acidic residues" evidence="1">
    <location>
        <begin position="446"/>
        <end position="456"/>
    </location>
</feature>
<dbReference type="PANTHER" id="PTHR23244">
    <property type="entry name" value="KELCH REPEAT DOMAIN"/>
    <property type="match status" value="1"/>
</dbReference>
<keyword evidence="5" id="KW-1185">Reference proteome</keyword>
<evidence type="ECO:0000256" key="1">
    <source>
        <dbReference type="SAM" id="MobiDB-lite"/>
    </source>
</evidence>
<dbReference type="EMBL" id="GG745359">
    <property type="protein sequence ID" value="KNE68977.1"/>
    <property type="molecule type" value="Genomic_DNA"/>
</dbReference>
<dbReference type="SUPFAM" id="SSF117281">
    <property type="entry name" value="Kelch motif"/>
    <property type="match status" value="1"/>
</dbReference>
<feature type="region of interest" description="Disordered" evidence="1">
    <location>
        <begin position="549"/>
        <end position="573"/>
    </location>
</feature>
<dbReference type="VEuPathDB" id="FungiDB:AMAG_13853"/>
<accession>A0A0L0T2S1</accession>
<organism evidence="4 5">
    <name type="scientific">Allomyces macrogynus (strain ATCC 38327)</name>
    <name type="common">Allomyces javanicus var. macrogynus</name>
    <dbReference type="NCBI Taxonomy" id="578462"/>
    <lineage>
        <taxon>Eukaryota</taxon>
        <taxon>Fungi</taxon>
        <taxon>Fungi incertae sedis</taxon>
        <taxon>Blastocladiomycota</taxon>
        <taxon>Blastocladiomycetes</taxon>
        <taxon>Blastocladiales</taxon>
        <taxon>Blastocladiaceae</taxon>
        <taxon>Allomyces</taxon>
    </lineage>
</organism>
<dbReference type="AlphaFoldDB" id="A0A0L0T2S1"/>
<keyword evidence="2" id="KW-0812">Transmembrane</keyword>
<evidence type="ECO:0008006" key="6">
    <source>
        <dbReference type="Google" id="ProtNLM"/>
    </source>
</evidence>
<dbReference type="Gene3D" id="2.120.10.80">
    <property type="entry name" value="Kelch-type beta propeller"/>
    <property type="match status" value="1"/>
</dbReference>
<sequence>MAPRPLHGLVRAVTLALFTLLVVQHHAVADAATGWPANMRTQLVAPAVVYLPRERKAYVFGGRILTPLTHYTDVAIIDLTRNITGADADSSAVSTAPFSLPNADSSLVPLAVTRDKALNDVYDLWLFGGMASGGAPLRAYAVNDLLRAKEVTSVGLATSDASGQSLGGLVVGHPGRSGATTPFAPGASNQLGTDPAVYVFGNWSTVNNTLWRFDKSAAVRAVAAGTTLPPSRGFSCMVRYDSLRVVLTGGNNGNNTRLKDLWTYNLVANTWSQYSSSLLVARDDCQMAVYQLPDKSASYLLIMGYTSNPALEYVNLDSGDAPRAAVLSTADTQGPESVSAHAMFVHDSHLFLVGGVPTALLNIIKIAPQNDGTLAFAWVKTYVPSASAGTNTTAAGNGTTMDRAATDGTGLSAGTVVGISVGTVAGMGLLGFAAFFMWRRKQQATDQHHGSRRDFDSVVGGASGPSAARSDISADRRDHLLATARWVAEPKDPNAGPVSGMSSDTYVNYYAAPGSSTSDLAPIVHHASRNSTPPTDTAAAPSDLYLPPHQPWGPPPMPPMLASTSPPPPDTPTGYNTRWSAGGPPDAAAGPPPMVVYRALPTMGYELPAGTLPNGMPGVVRLSNGRPGPPPGLPPQQAAYYVAQPQYVQVPYGAQVQYAAPMSYGQVVQFAPTPVQATATPYGSGQREQSQMLPPSQQEQQQRQQERQQQQQQQQQQAQQPQGQPPSQQ</sequence>
<dbReference type="OrthoDB" id="5567278at2759"/>
<protein>
    <recommendedName>
        <fullName evidence="6">Galactose oxidase</fullName>
    </recommendedName>
</protein>
<gene>
    <name evidence="4" type="ORF">AMAG_13853</name>
</gene>
<name>A0A0L0T2S1_ALLM3</name>
<feature type="transmembrane region" description="Helical" evidence="2">
    <location>
        <begin position="416"/>
        <end position="438"/>
    </location>
</feature>
<dbReference type="Proteomes" id="UP000054350">
    <property type="component" value="Unassembled WGS sequence"/>
</dbReference>
<keyword evidence="3" id="KW-0732">Signal</keyword>